<feature type="domain" description="FUZ/MON1/HPS1 third Longin" evidence="1">
    <location>
        <begin position="170"/>
        <end position="334"/>
    </location>
</feature>
<accession>A0A5N5TLR7</accession>
<dbReference type="OrthoDB" id="10255234at2759"/>
<dbReference type="GO" id="GO:0016192">
    <property type="term" value="P:vesicle-mediated transport"/>
    <property type="evidence" value="ECO:0007669"/>
    <property type="project" value="InterPro"/>
</dbReference>
<keyword evidence="3" id="KW-1185">Reference proteome</keyword>
<dbReference type="PANTHER" id="PTHR12761:SF1">
    <property type="entry name" value="BLOC-3 COMPLEX MEMBER HPS1"/>
    <property type="match status" value="1"/>
</dbReference>
<dbReference type="Proteomes" id="UP000326759">
    <property type="component" value="Unassembled WGS sequence"/>
</dbReference>
<dbReference type="InterPro" id="IPR026053">
    <property type="entry name" value="HPS1"/>
</dbReference>
<comment type="caution">
    <text evidence="2">The sequence shown here is derived from an EMBL/GenBank/DDBJ whole genome shotgun (WGS) entry which is preliminary data.</text>
</comment>
<reference evidence="2 3" key="1">
    <citation type="journal article" date="2019" name="PLoS Biol.">
        <title>Sex chromosomes control vertical transmission of feminizing Wolbachia symbionts in an isopod.</title>
        <authorList>
            <person name="Becking T."/>
            <person name="Chebbi M.A."/>
            <person name="Giraud I."/>
            <person name="Moumen B."/>
            <person name="Laverre T."/>
            <person name="Caubet Y."/>
            <person name="Peccoud J."/>
            <person name="Gilbert C."/>
            <person name="Cordaux R."/>
        </authorList>
    </citation>
    <scope>NUCLEOTIDE SEQUENCE [LARGE SCALE GENOMIC DNA]</scope>
    <source>
        <strain evidence="2">ANa2</strain>
        <tissue evidence="2">Whole body excluding digestive tract and cuticle</tissue>
    </source>
</reference>
<evidence type="ECO:0000313" key="2">
    <source>
        <dbReference type="EMBL" id="KAB7507110.1"/>
    </source>
</evidence>
<dbReference type="EMBL" id="SEYY01000497">
    <property type="protein sequence ID" value="KAB7507110.1"/>
    <property type="molecule type" value="Genomic_DNA"/>
</dbReference>
<name>A0A5N5TLR7_9CRUS</name>
<protein>
    <submittedName>
        <fullName evidence="2">Hermansky-Pudlak syndrome 1-like protein</fullName>
    </submittedName>
</protein>
<organism evidence="2 3">
    <name type="scientific">Armadillidium nasatum</name>
    <dbReference type="NCBI Taxonomy" id="96803"/>
    <lineage>
        <taxon>Eukaryota</taxon>
        <taxon>Metazoa</taxon>
        <taxon>Ecdysozoa</taxon>
        <taxon>Arthropoda</taxon>
        <taxon>Crustacea</taxon>
        <taxon>Multicrustacea</taxon>
        <taxon>Malacostraca</taxon>
        <taxon>Eumalacostraca</taxon>
        <taxon>Peracarida</taxon>
        <taxon>Isopoda</taxon>
        <taxon>Oniscidea</taxon>
        <taxon>Crinocheta</taxon>
        <taxon>Armadillidiidae</taxon>
        <taxon>Armadillidium</taxon>
    </lineage>
</organism>
<dbReference type="PANTHER" id="PTHR12761">
    <property type="entry name" value="HERMANSKY-PUDLAK SYNDROME PROTEIN 1"/>
    <property type="match status" value="1"/>
</dbReference>
<dbReference type="GO" id="GO:0005085">
    <property type="term" value="F:guanyl-nucleotide exchange factor activity"/>
    <property type="evidence" value="ECO:0007669"/>
    <property type="project" value="TreeGrafter"/>
</dbReference>
<dbReference type="AlphaFoldDB" id="A0A5N5TLR7"/>
<gene>
    <name evidence="2" type="primary">HPS1_0</name>
    <name evidence="2" type="ORF">Anas_05989</name>
</gene>
<dbReference type="Pfam" id="PF19038">
    <property type="entry name" value="Fuz_longin_3"/>
    <property type="match status" value="1"/>
</dbReference>
<proteinExistence type="predicted"/>
<dbReference type="InterPro" id="IPR043970">
    <property type="entry name" value="FUZ/MON1/HPS1_longin_3"/>
</dbReference>
<evidence type="ECO:0000313" key="3">
    <source>
        <dbReference type="Proteomes" id="UP000326759"/>
    </source>
</evidence>
<evidence type="ECO:0000259" key="1">
    <source>
        <dbReference type="Pfam" id="PF19038"/>
    </source>
</evidence>
<sequence length="347" mass="38808">MGLSEYLIFLQTKSSPLAPHIAYMCSFTSELSLVVLAQVNRSLLSGQLVEVFRVIEDLKNEELTLCNKWEALKKNDLEEWLQSSTDCVLSSRLEAGVSSFMNCLRNTWKVACLDVTCPAALSVIVSLSTEAKEKLSKYFVSLELEECLKSMSLGSCSIISINKYLEEFPGLIHFIYIDRSTHQLTAPPLWTSEQEGVVQLPPDSTTSPSSLQAIRHLTAAKIWSMVDFARDHLAKGHCTVLWKDKTFSYSYFLWFEDQGGNPLKPVNLNKDILKTFPQTGLLCGDFYKVYATKAFPNNSPSSLRGFELYCVHIGLATSPCILEQTRRLAASIWEIAGPPSTNPIDLL</sequence>
<dbReference type="GO" id="GO:0031085">
    <property type="term" value="C:BLOC-3 complex"/>
    <property type="evidence" value="ECO:0007669"/>
    <property type="project" value="TreeGrafter"/>
</dbReference>